<dbReference type="Proteomes" id="UP000243451">
    <property type="component" value="Unassembled WGS sequence"/>
</dbReference>
<dbReference type="EMBL" id="PPSK01000015">
    <property type="protein sequence ID" value="POB02073.1"/>
    <property type="molecule type" value="Genomic_DNA"/>
</dbReference>
<name>A0A2P4ESP1_9GAMM</name>
<keyword evidence="2" id="KW-1185">Reference proteome</keyword>
<comment type="caution">
    <text evidence="1">The sequence shown here is derived from an EMBL/GenBank/DDBJ whole genome shotgun (WGS) entry which is preliminary data.</text>
</comment>
<evidence type="ECO:0000313" key="1">
    <source>
        <dbReference type="EMBL" id="POB02073.1"/>
    </source>
</evidence>
<gene>
    <name evidence="1" type="ORF">C1949_14615</name>
</gene>
<dbReference type="RefSeq" id="WP_104739214.1">
    <property type="nucleotide sequence ID" value="NZ_BMHR01000004.1"/>
</dbReference>
<organism evidence="1 2">
    <name type="scientific">Halopseudomonas oceani</name>
    <dbReference type="NCBI Taxonomy" id="1708783"/>
    <lineage>
        <taxon>Bacteria</taxon>
        <taxon>Pseudomonadati</taxon>
        <taxon>Pseudomonadota</taxon>
        <taxon>Gammaproteobacteria</taxon>
        <taxon>Pseudomonadales</taxon>
        <taxon>Pseudomonadaceae</taxon>
        <taxon>Halopseudomonas</taxon>
    </lineage>
</organism>
<protein>
    <submittedName>
        <fullName evidence="1">Uncharacterized protein</fullName>
    </submittedName>
</protein>
<sequence>MEMQRFTIGCHDHLKGEAFLMYSDHINESGKVEICGPTAEYGGPYDLAFIINAPLDYLPIEMDESALAIFVDRINPHRDLPDRCLQLIAPIDSSPEDFSSWAERTMTSVVDIFRYPGLACMTFADLVFLYEESKGRPVTSAWVNCDCSDNELLMQLRQLQFSALICHFTDGPEFIECSRYTRVIDILDASFPDIESAPFGYGVHPNNRETLFFLGAPK</sequence>
<reference evidence="1 2" key="1">
    <citation type="submission" date="2018-01" db="EMBL/GenBank/DDBJ databases">
        <title>Draft genome of the type strain Pseudomonas oceani DSM 100277 isolated from the deep water in Okinawa trough, northwestern Pacific Ocean.</title>
        <authorList>
            <person name="Gomila M."/>
            <person name="Mulet M."/>
            <person name="Garcia-Valdes E."/>
            <person name="Lalucat J."/>
        </authorList>
    </citation>
    <scope>NUCLEOTIDE SEQUENCE [LARGE SCALE GENOMIC DNA]</scope>
    <source>
        <strain evidence="1 2">DSM 100277</strain>
    </source>
</reference>
<accession>A0A2P4ESP1</accession>
<dbReference type="AlphaFoldDB" id="A0A2P4ESP1"/>
<proteinExistence type="predicted"/>
<evidence type="ECO:0000313" key="2">
    <source>
        <dbReference type="Proteomes" id="UP000243451"/>
    </source>
</evidence>